<keyword evidence="6 13" id="KW-0963">Cytoplasm</keyword>
<dbReference type="PROSITE" id="PS00856">
    <property type="entry name" value="GUANYLATE_KINASE_1"/>
    <property type="match status" value="1"/>
</dbReference>
<dbReference type="SMART" id="SM00072">
    <property type="entry name" value="GuKc"/>
    <property type="match status" value="1"/>
</dbReference>
<dbReference type="Pfam" id="PF00625">
    <property type="entry name" value="Guanylate_kin"/>
    <property type="match status" value="1"/>
</dbReference>
<dbReference type="PANTHER" id="PTHR23117:SF13">
    <property type="entry name" value="GUANYLATE KINASE"/>
    <property type="match status" value="1"/>
</dbReference>
<dbReference type="InterPro" id="IPR008144">
    <property type="entry name" value="Guanylate_kin-like_dom"/>
</dbReference>
<keyword evidence="10 13" id="KW-0067">ATP-binding</keyword>
<evidence type="ECO:0000256" key="4">
    <source>
        <dbReference type="ARBA" id="ARBA00012961"/>
    </source>
</evidence>
<comment type="catalytic activity">
    <reaction evidence="12 13">
        <text>GMP + ATP = GDP + ADP</text>
        <dbReference type="Rhea" id="RHEA:20780"/>
        <dbReference type="ChEBI" id="CHEBI:30616"/>
        <dbReference type="ChEBI" id="CHEBI:58115"/>
        <dbReference type="ChEBI" id="CHEBI:58189"/>
        <dbReference type="ChEBI" id="CHEBI:456216"/>
        <dbReference type="EC" id="2.7.4.8"/>
    </reaction>
</comment>
<dbReference type="InterPro" id="IPR020590">
    <property type="entry name" value="Guanylate_kinase_CS"/>
</dbReference>
<dbReference type="CDD" id="cd00071">
    <property type="entry name" value="GMPK"/>
    <property type="match status" value="1"/>
</dbReference>
<dbReference type="HAMAP" id="MF_00328">
    <property type="entry name" value="Guanylate_kinase"/>
    <property type="match status" value="1"/>
</dbReference>
<organism evidence="15 16">
    <name type="scientific">Nakamurella antarctica</name>
    <dbReference type="NCBI Taxonomy" id="1902245"/>
    <lineage>
        <taxon>Bacteria</taxon>
        <taxon>Bacillati</taxon>
        <taxon>Actinomycetota</taxon>
        <taxon>Actinomycetes</taxon>
        <taxon>Nakamurellales</taxon>
        <taxon>Nakamurellaceae</taxon>
        <taxon>Nakamurella</taxon>
    </lineage>
</organism>
<evidence type="ECO:0000256" key="2">
    <source>
        <dbReference type="ARBA" id="ARBA00004496"/>
    </source>
</evidence>
<reference evidence="15 16" key="1">
    <citation type="submission" date="2018-11" db="EMBL/GenBank/DDBJ databases">
        <authorList>
            <person name="Da X."/>
        </authorList>
    </citation>
    <scope>NUCLEOTIDE SEQUENCE [LARGE SCALE GENOMIC DNA]</scope>
    <source>
        <strain evidence="15 16">S14-144</strain>
    </source>
</reference>
<dbReference type="EC" id="2.7.4.8" evidence="4 13"/>
<evidence type="ECO:0000256" key="11">
    <source>
        <dbReference type="ARBA" id="ARBA00030128"/>
    </source>
</evidence>
<evidence type="ECO:0000256" key="8">
    <source>
        <dbReference type="ARBA" id="ARBA00022741"/>
    </source>
</evidence>
<dbReference type="FunFam" id="3.30.63.10:FF:000005">
    <property type="entry name" value="Guanylate kinase"/>
    <property type="match status" value="1"/>
</dbReference>
<evidence type="ECO:0000313" key="15">
    <source>
        <dbReference type="EMBL" id="AZI58497.1"/>
    </source>
</evidence>
<dbReference type="OrthoDB" id="9808150at2"/>
<evidence type="ECO:0000256" key="5">
    <source>
        <dbReference type="ARBA" id="ARBA00016296"/>
    </source>
</evidence>
<dbReference type="GO" id="GO:0005829">
    <property type="term" value="C:cytosol"/>
    <property type="evidence" value="ECO:0007669"/>
    <property type="project" value="TreeGrafter"/>
</dbReference>
<dbReference type="Gene3D" id="3.40.50.300">
    <property type="entry name" value="P-loop containing nucleotide triphosphate hydrolases"/>
    <property type="match status" value="1"/>
</dbReference>
<dbReference type="Gene3D" id="3.30.63.10">
    <property type="entry name" value="Guanylate Kinase phosphate binding domain"/>
    <property type="match status" value="1"/>
</dbReference>
<feature type="binding site" evidence="13">
    <location>
        <begin position="20"/>
        <end position="27"/>
    </location>
    <ligand>
        <name>ATP</name>
        <dbReference type="ChEBI" id="CHEBI:30616"/>
    </ligand>
</feature>
<evidence type="ECO:0000256" key="1">
    <source>
        <dbReference type="ARBA" id="ARBA00003531"/>
    </source>
</evidence>
<evidence type="ECO:0000256" key="7">
    <source>
        <dbReference type="ARBA" id="ARBA00022679"/>
    </source>
</evidence>
<accession>A0A3G8ZNW7</accession>
<comment type="function">
    <text evidence="1 13">Essential for recycling GMP and indirectly, cGMP.</text>
</comment>
<sequence>MSDATIHHKAQRGRLFVLSGPSGVGKSTVLGLVRAQLPALHYSISATTRQPRAGERDGVHYHFVDTDTFACLVQAGEMLEHAQFAGNFYGTPRTEVESRLDAGQDVLLEIEVQGARQVRASGGVGSEAILLFLAPPSFEELARRLTGRGTEDVATRTARLDAARAELAAEPEFDHTVVNTDVAVATSALVDLMSQ</sequence>
<dbReference type="PANTHER" id="PTHR23117">
    <property type="entry name" value="GUANYLATE KINASE-RELATED"/>
    <property type="match status" value="1"/>
</dbReference>
<evidence type="ECO:0000259" key="14">
    <source>
        <dbReference type="PROSITE" id="PS50052"/>
    </source>
</evidence>
<name>A0A3G8ZNW7_9ACTN</name>
<dbReference type="Proteomes" id="UP000268084">
    <property type="component" value="Chromosome"/>
</dbReference>
<keyword evidence="7 13" id="KW-0808">Transferase</keyword>
<protein>
    <recommendedName>
        <fullName evidence="5 13">Guanylate kinase</fullName>
        <ecNumber evidence="4 13">2.7.4.8</ecNumber>
    </recommendedName>
    <alternativeName>
        <fullName evidence="11 13">GMP kinase</fullName>
    </alternativeName>
</protein>
<evidence type="ECO:0000256" key="9">
    <source>
        <dbReference type="ARBA" id="ARBA00022777"/>
    </source>
</evidence>
<evidence type="ECO:0000313" key="16">
    <source>
        <dbReference type="Proteomes" id="UP000268084"/>
    </source>
</evidence>
<dbReference type="InterPro" id="IPR008145">
    <property type="entry name" value="GK/Ca_channel_bsu"/>
</dbReference>
<feature type="domain" description="Guanylate kinase-like" evidence="14">
    <location>
        <begin position="13"/>
        <end position="194"/>
    </location>
</feature>
<dbReference type="RefSeq" id="WP_124799406.1">
    <property type="nucleotide sequence ID" value="NZ_CP034170.1"/>
</dbReference>
<dbReference type="InterPro" id="IPR027417">
    <property type="entry name" value="P-loop_NTPase"/>
</dbReference>
<comment type="subcellular location">
    <subcellularLocation>
        <location evidence="2 13">Cytoplasm</location>
    </subcellularLocation>
</comment>
<dbReference type="NCBIfam" id="TIGR03263">
    <property type="entry name" value="guanyl_kin"/>
    <property type="match status" value="1"/>
</dbReference>
<dbReference type="EMBL" id="CP034170">
    <property type="protein sequence ID" value="AZI58497.1"/>
    <property type="molecule type" value="Genomic_DNA"/>
</dbReference>
<proteinExistence type="inferred from homology"/>
<keyword evidence="9 13" id="KW-0418">Kinase</keyword>
<dbReference type="GO" id="GO:0004385">
    <property type="term" value="F:GMP kinase activity"/>
    <property type="evidence" value="ECO:0007669"/>
    <property type="project" value="UniProtKB-UniRule"/>
</dbReference>
<dbReference type="KEGG" id="nak:EH165_10505"/>
<comment type="similarity">
    <text evidence="3 13">Belongs to the guanylate kinase family.</text>
</comment>
<evidence type="ECO:0000256" key="12">
    <source>
        <dbReference type="ARBA" id="ARBA00048594"/>
    </source>
</evidence>
<keyword evidence="8 13" id="KW-0547">Nucleotide-binding</keyword>
<dbReference type="InterPro" id="IPR017665">
    <property type="entry name" value="Guanylate_kinase"/>
</dbReference>
<gene>
    <name evidence="13" type="primary">gmk</name>
    <name evidence="15" type="ORF">EH165_10505</name>
</gene>
<dbReference type="AlphaFoldDB" id="A0A3G8ZNW7"/>
<dbReference type="GO" id="GO:0005524">
    <property type="term" value="F:ATP binding"/>
    <property type="evidence" value="ECO:0007669"/>
    <property type="project" value="UniProtKB-UniRule"/>
</dbReference>
<evidence type="ECO:0000256" key="10">
    <source>
        <dbReference type="ARBA" id="ARBA00022840"/>
    </source>
</evidence>
<keyword evidence="16" id="KW-1185">Reference proteome</keyword>
<dbReference type="SUPFAM" id="SSF52540">
    <property type="entry name" value="P-loop containing nucleoside triphosphate hydrolases"/>
    <property type="match status" value="1"/>
</dbReference>
<evidence type="ECO:0000256" key="3">
    <source>
        <dbReference type="ARBA" id="ARBA00005790"/>
    </source>
</evidence>
<evidence type="ECO:0000256" key="6">
    <source>
        <dbReference type="ARBA" id="ARBA00022490"/>
    </source>
</evidence>
<reference evidence="15 16" key="2">
    <citation type="submission" date="2018-12" db="EMBL/GenBank/DDBJ databases">
        <title>Nakamurella antarcticus sp. nov., isolated from Antarctica South Shetland Islands soil.</title>
        <authorList>
            <person name="Peng F."/>
        </authorList>
    </citation>
    <scope>NUCLEOTIDE SEQUENCE [LARGE SCALE GENOMIC DNA]</scope>
    <source>
        <strain evidence="15 16">S14-144</strain>
    </source>
</reference>
<dbReference type="PROSITE" id="PS50052">
    <property type="entry name" value="GUANYLATE_KINASE_2"/>
    <property type="match status" value="1"/>
</dbReference>
<evidence type="ECO:0000256" key="13">
    <source>
        <dbReference type="HAMAP-Rule" id="MF_00328"/>
    </source>
</evidence>